<evidence type="ECO:0000259" key="2">
    <source>
        <dbReference type="Pfam" id="PF07786"/>
    </source>
</evidence>
<feature type="transmembrane region" description="Helical" evidence="1">
    <location>
        <begin position="308"/>
        <end position="330"/>
    </location>
</feature>
<comment type="caution">
    <text evidence="3">The sequence shown here is derived from an EMBL/GenBank/DDBJ whole genome shotgun (WGS) entry which is preliminary data.</text>
</comment>
<proteinExistence type="predicted"/>
<keyword evidence="1" id="KW-0812">Transmembrane</keyword>
<dbReference type="PANTHER" id="PTHR30590">
    <property type="entry name" value="INNER MEMBRANE PROTEIN"/>
    <property type="match status" value="1"/>
</dbReference>
<feature type="transmembrane region" description="Helical" evidence="1">
    <location>
        <begin position="203"/>
        <end position="222"/>
    </location>
</feature>
<dbReference type="EMBL" id="JACHXD010000006">
    <property type="protein sequence ID" value="MBB3119367.1"/>
    <property type="molecule type" value="Genomic_DNA"/>
</dbReference>
<keyword evidence="1" id="KW-1133">Transmembrane helix</keyword>
<feature type="transmembrane region" description="Helical" evidence="1">
    <location>
        <begin position="12"/>
        <end position="31"/>
    </location>
</feature>
<reference evidence="3 4" key="1">
    <citation type="submission" date="2020-08" db="EMBL/GenBank/DDBJ databases">
        <title>Genomic Encyclopedia of Type Strains, Phase III (KMG-III): the genomes of soil and plant-associated and newly described type strains.</title>
        <authorList>
            <person name="Whitman W."/>
        </authorList>
    </citation>
    <scope>NUCLEOTIDE SEQUENCE [LARGE SCALE GENOMIC DNA]</scope>
    <source>
        <strain evidence="3 4">CECT 8897</strain>
    </source>
</reference>
<dbReference type="PANTHER" id="PTHR30590:SF3">
    <property type="entry name" value="HYPOTHETICAL MEMBRANE SPANNING PROTEIN"/>
    <property type="match status" value="1"/>
</dbReference>
<feature type="transmembrane region" description="Helical" evidence="1">
    <location>
        <begin position="169"/>
        <end position="191"/>
    </location>
</feature>
<gene>
    <name evidence="3" type="ORF">FHS03_002419</name>
</gene>
<name>A0A7W5BA37_9BURK</name>
<dbReference type="InterPro" id="IPR052529">
    <property type="entry name" value="Bact_Transport_Assoc"/>
</dbReference>
<sequence>MNNIHTPRLEGLDLARCLALIGMVLVNFRLAMGATTGGPPWLGRLLEALEGRSAATFVTLAGIGLALASRKLAYFDALSQTARRAAILMVVGLVNFMVFPADIIHYYAIYFLVGALCLPLGTRWLLLLIGVIAAVFTALLFVLDYGYGWNWHDLSYPDFWTLEGFARNLLFNGWHPVLPWTAFFLWGLALARLRMDDPRIQRCMIAGGSGAAMLAYALSAAVNAWHPSLGGLFGVTPLPPVPLYLLAGGGIATAVIGVCLWAAQRWHQAGWLQALLPAGRMTLTLYIAHILLGMGVLEQIGWLQGRGMPQAVLASAVYCAAALGFAWLWARRIKRGPLETVMHRLIA</sequence>
<accession>A0A7W5BA37</accession>
<evidence type="ECO:0000313" key="3">
    <source>
        <dbReference type="EMBL" id="MBB3119367.1"/>
    </source>
</evidence>
<feature type="transmembrane region" description="Helical" evidence="1">
    <location>
        <begin position="81"/>
        <end position="98"/>
    </location>
</feature>
<dbReference type="Pfam" id="PF07786">
    <property type="entry name" value="HGSNAT_cat"/>
    <property type="match status" value="1"/>
</dbReference>
<dbReference type="RefSeq" id="WP_221208127.1">
    <property type="nucleotide sequence ID" value="NZ_JACHXD010000006.1"/>
</dbReference>
<keyword evidence="1" id="KW-0472">Membrane</keyword>
<dbReference type="Proteomes" id="UP000541535">
    <property type="component" value="Unassembled WGS sequence"/>
</dbReference>
<organism evidence="3 4">
    <name type="scientific">Pseudoduganella violacea</name>
    <dbReference type="NCBI Taxonomy" id="1715466"/>
    <lineage>
        <taxon>Bacteria</taxon>
        <taxon>Pseudomonadati</taxon>
        <taxon>Pseudomonadota</taxon>
        <taxon>Betaproteobacteria</taxon>
        <taxon>Burkholderiales</taxon>
        <taxon>Oxalobacteraceae</taxon>
        <taxon>Telluria group</taxon>
        <taxon>Pseudoduganella</taxon>
    </lineage>
</organism>
<feature type="transmembrane region" description="Helical" evidence="1">
    <location>
        <begin position="51"/>
        <end position="69"/>
    </location>
</feature>
<keyword evidence="4" id="KW-1185">Reference proteome</keyword>
<feature type="transmembrane region" description="Helical" evidence="1">
    <location>
        <begin position="242"/>
        <end position="263"/>
    </location>
</feature>
<feature type="transmembrane region" description="Helical" evidence="1">
    <location>
        <begin position="104"/>
        <end position="121"/>
    </location>
</feature>
<feature type="transmembrane region" description="Helical" evidence="1">
    <location>
        <begin position="126"/>
        <end position="149"/>
    </location>
</feature>
<feature type="domain" description="Heparan-alpha-glucosaminide N-acetyltransferase catalytic" evidence="2">
    <location>
        <begin position="8"/>
        <end position="201"/>
    </location>
</feature>
<dbReference type="InterPro" id="IPR012429">
    <property type="entry name" value="HGSNAT_cat"/>
</dbReference>
<evidence type="ECO:0000313" key="4">
    <source>
        <dbReference type="Proteomes" id="UP000541535"/>
    </source>
</evidence>
<dbReference type="AlphaFoldDB" id="A0A7W5BA37"/>
<protein>
    <submittedName>
        <fullName evidence="3">Putative membrane protein YeiB</fullName>
    </submittedName>
</protein>
<evidence type="ECO:0000256" key="1">
    <source>
        <dbReference type="SAM" id="Phobius"/>
    </source>
</evidence>